<dbReference type="EnsemblMetazoa" id="XM_028660096.1">
    <property type="protein sequence ID" value="XP_028515897.1"/>
    <property type="gene ID" value="LOC114575367"/>
</dbReference>
<dbReference type="PANTHER" id="PTHR21421">
    <property type="entry name" value="GUSTATORY RECEPTOR"/>
    <property type="match status" value="1"/>
</dbReference>
<dbReference type="Pfam" id="PF08395">
    <property type="entry name" value="7tm_7"/>
    <property type="match status" value="1"/>
</dbReference>
<evidence type="ECO:0000256" key="4">
    <source>
        <dbReference type="ARBA" id="ARBA00023136"/>
    </source>
</evidence>
<accession>A0A913YN28</accession>
<sequence>MVMFSIYFPVICLNINIGIRTFEPGHSVIHRVAYVSWMVLNSSILFLISLNGARVNEAAGRLSEVLYNINIRELDEKSELELMLLLSNVNFNYASLTVGGLVTITKEIILTVFGTIVGYLTILIQFK</sequence>
<dbReference type="GO" id="GO:0038023">
    <property type="term" value="F:signaling receptor activity"/>
    <property type="evidence" value="ECO:0007669"/>
    <property type="project" value="UniProtKB-ARBA"/>
</dbReference>
<protein>
    <submittedName>
        <fullName evidence="7">Uncharacterized protein</fullName>
    </submittedName>
</protein>
<feature type="transmembrane region" description="Helical" evidence="6">
    <location>
        <begin position="82"/>
        <end position="102"/>
    </location>
</feature>
<dbReference type="Proteomes" id="UP000887567">
    <property type="component" value="Unplaced"/>
</dbReference>
<evidence type="ECO:0000256" key="6">
    <source>
        <dbReference type="SAM" id="Phobius"/>
    </source>
</evidence>
<feature type="transmembrane region" description="Helical" evidence="6">
    <location>
        <begin position="34"/>
        <end position="53"/>
    </location>
</feature>
<dbReference type="AlphaFoldDB" id="A0A913YN28"/>
<dbReference type="GO" id="GO:0051606">
    <property type="term" value="P:detection of stimulus"/>
    <property type="evidence" value="ECO:0007669"/>
    <property type="project" value="UniProtKB-ARBA"/>
</dbReference>
<keyword evidence="5" id="KW-0675">Receptor</keyword>
<keyword evidence="8" id="KW-1185">Reference proteome</keyword>
<keyword evidence="2 6" id="KW-0812">Transmembrane</keyword>
<proteinExistence type="predicted"/>
<organism evidence="7 8">
    <name type="scientific">Exaiptasia diaphana</name>
    <name type="common">Tropical sea anemone</name>
    <name type="synonym">Aiptasia pulchella</name>
    <dbReference type="NCBI Taxonomy" id="2652724"/>
    <lineage>
        <taxon>Eukaryota</taxon>
        <taxon>Metazoa</taxon>
        <taxon>Cnidaria</taxon>
        <taxon>Anthozoa</taxon>
        <taxon>Hexacorallia</taxon>
        <taxon>Actiniaria</taxon>
        <taxon>Aiptasiidae</taxon>
        <taxon>Exaiptasia</taxon>
    </lineage>
</organism>
<keyword evidence="3 6" id="KW-1133">Transmembrane helix</keyword>
<comment type="subcellular location">
    <subcellularLocation>
        <location evidence="1">Membrane</location>
        <topology evidence="1">Multi-pass membrane protein</topology>
    </subcellularLocation>
</comment>
<dbReference type="GeneID" id="114575367"/>
<feature type="transmembrane region" description="Helical" evidence="6">
    <location>
        <begin position="108"/>
        <end position="126"/>
    </location>
</feature>
<evidence type="ECO:0000313" key="7">
    <source>
        <dbReference type="EnsemblMetazoa" id="XP_028515897.1"/>
    </source>
</evidence>
<dbReference type="InterPro" id="IPR013604">
    <property type="entry name" value="7TM_chemorcpt"/>
</dbReference>
<dbReference type="PANTHER" id="PTHR21421:SF29">
    <property type="entry name" value="GUSTATORY RECEPTOR 5A FOR TREHALOSE-RELATED"/>
    <property type="match status" value="1"/>
</dbReference>
<evidence type="ECO:0000256" key="1">
    <source>
        <dbReference type="ARBA" id="ARBA00004141"/>
    </source>
</evidence>
<name>A0A913YN28_EXADI</name>
<dbReference type="RefSeq" id="XP_028515897.1">
    <property type="nucleotide sequence ID" value="XM_028660096.1"/>
</dbReference>
<evidence type="ECO:0000256" key="5">
    <source>
        <dbReference type="ARBA" id="ARBA00023170"/>
    </source>
</evidence>
<keyword evidence="4 6" id="KW-0472">Membrane</keyword>
<dbReference type="OrthoDB" id="6478931at2759"/>
<evidence type="ECO:0000256" key="3">
    <source>
        <dbReference type="ARBA" id="ARBA00022989"/>
    </source>
</evidence>
<dbReference type="GO" id="GO:0050909">
    <property type="term" value="P:sensory perception of taste"/>
    <property type="evidence" value="ECO:0007669"/>
    <property type="project" value="InterPro"/>
</dbReference>
<dbReference type="KEGG" id="epa:114575367"/>
<evidence type="ECO:0000313" key="8">
    <source>
        <dbReference type="Proteomes" id="UP000887567"/>
    </source>
</evidence>
<reference evidence="7" key="1">
    <citation type="submission" date="2022-11" db="UniProtKB">
        <authorList>
            <consortium name="EnsemblMetazoa"/>
        </authorList>
    </citation>
    <scope>IDENTIFICATION</scope>
</reference>
<evidence type="ECO:0000256" key="2">
    <source>
        <dbReference type="ARBA" id="ARBA00022692"/>
    </source>
</evidence>
<dbReference type="GO" id="GO:0016020">
    <property type="term" value="C:membrane"/>
    <property type="evidence" value="ECO:0007669"/>
    <property type="project" value="UniProtKB-SubCell"/>
</dbReference>